<dbReference type="Proteomes" id="UP001283361">
    <property type="component" value="Unassembled WGS sequence"/>
</dbReference>
<name>A0AAE0Y2S4_9GAST</name>
<gene>
    <name evidence="1" type="ORF">RRG08_053603</name>
</gene>
<accession>A0AAE0Y2S4</accession>
<evidence type="ECO:0000313" key="1">
    <source>
        <dbReference type="EMBL" id="KAK3729404.1"/>
    </source>
</evidence>
<reference evidence="1" key="1">
    <citation type="journal article" date="2023" name="G3 (Bethesda)">
        <title>A reference genome for the long-term kleptoplast-retaining sea slug Elysia crispata morphotype clarki.</title>
        <authorList>
            <person name="Eastman K.E."/>
            <person name="Pendleton A.L."/>
            <person name="Shaikh M.A."/>
            <person name="Suttiyut T."/>
            <person name="Ogas R."/>
            <person name="Tomko P."/>
            <person name="Gavelis G."/>
            <person name="Widhalm J.R."/>
            <person name="Wisecaver J.H."/>
        </authorList>
    </citation>
    <scope>NUCLEOTIDE SEQUENCE</scope>
    <source>
        <strain evidence="1">ECLA1</strain>
    </source>
</reference>
<protein>
    <submittedName>
        <fullName evidence="1">Uncharacterized protein</fullName>
    </submittedName>
</protein>
<dbReference type="AlphaFoldDB" id="A0AAE0Y2S4"/>
<dbReference type="EMBL" id="JAWDGP010007144">
    <property type="protein sequence ID" value="KAK3729404.1"/>
    <property type="molecule type" value="Genomic_DNA"/>
</dbReference>
<keyword evidence="2" id="KW-1185">Reference proteome</keyword>
<sequence length="185" mass="21255">MKRDLSETKLRRSRFLVMSAADKVGGLCWPGEVSTEQRSSWIYITGLRCSDLDGRRGDEQGRREGRALKLYIVTDEGGQAEEKFIMCGDKRDKHRVLTVEHETFTHAVLVRLLISHTDDHILPSGGQAQAMEVADSVQKHRMKTNEQFEDTGKPAERLRNHTGRRKTRLRLKNIPNRTSREMGHF</sequence>
<evidence type="ECO:0000313" key="2">
    <source>
        <dbReference type="Proteomes" id="UP001283361"/>
    </source>
</evidence>
<proteinExistence type="predicted"/>
<comment type="caution">
    <text evidence="1">The sequence shown here is derived from an EMBL/GenBank/DDBJ whole genome shotgun (WGS) entry which is preliminary data.</text>
</comment>
<organism evidence="1 2">
    <name type="scientific">Elysia crispata</name>
    <name type="common">lettuce slug</name>
    <dbReference type="NCBI Taxonomy" id="231223"/>
    <lineage>
        <taxon>Eukaryota</taxon>
        <taxon>Metazoa</taxon>
        <taxon>Spiralia</taxon>
        <taxon>Lophotrochozoa</taxon>
        <taxon>Mollusca</taxon>
        <taxon>Gastropoda</taxon>
        <taxon>Heterobranchia</taxon>
        <taxon>Euthyneura</taxon>
        <taxon>Panpulmonata</taxon>
        <taxon>Sacoglossa</taxon>
        <taxon>Placobranchoidea</taxon>
        <taxon>Plakobranchidae</taxon>
        <taxon>Elysia</taxon>
    </lineage>
</organism>